<dbReference type="Pfam" id="PF02575">
    <property type="entry name" value="YbaB_DNA_bd"/>
    <property type="match status" value="1"/>
</dbReference>
<protein>
    <submittedName>
        <fullName evidence="3">YbaB/EbfC family nucleoid-associated protein</fullName>
    </submittedName>
</protein>
<feature type="coiled-coil region" evidence="1">
    <location>
        <begin position="5"/>
        <end position="42"/>
    </location>
</feature>
<dbReference type="SUPFAM" id="SSF82607">
    <property type="entry name" value="YbaB-like"/>
    <property type="match status" value="1"/>
</dbReference>
<gene>
    <name evidence="3" type="ORF">G3I59_29995</name>
</gene>
<proteinExistence type="predicted"/>
<dbReference type="InterPro" id="IPR036894">
    <property type="entry name" value="YbaB-like_sf"/>
</dbReference>
<sequence>MSTEMDRLVAEFSKFQTKLEKAQAQFAKVADMQEEVAALEASATSSDGTVTVTAGPSGSVKNIRLTADAYRAAPEALAATILNTLQQAVAAATVEQAEVVDAAVGDAFGLNTTERVLAAQADALGTTPETIQAQLPEPAPEPAAFDPEDVLRDDPKPPPPPPVRRRPAPGEPDDDYFDNDILGRDDRR</sequence>
<comment type="caution">
    <text evidence="3">The sequence shown here is derived from an EMBL/GenBank/DDBJ whole genome shotgun (WGS) entry which is preliminary data.</text>
</comment>
<evidence type="ECO:0000256" key="2">
    <source>
        <dbReference type="SAM" id="MobiDB-lite"/>
    </source>
</evidence>
<dbReference type="Proteomes" id="UP000470404">
    <property type="component" value="Unassembled WGS sequence"/>
</dbReference>
<keyword evidence="4" id="KW-1185">Reference proteome</keyword>
<keyword evidence="1" id="KW-0175">Coiled coil</keyword>
<accession>A0ABX0BVS3</accession>
<feature type="region of interest" description="Disordered" evidence="2">
    <location>
        <begin position="133"/>
        <end position="188"/>
    </location>
</feature>
<dbReference type="EMBL" id="JAAGNC010000150">
    <property type="protein sequence ID" value="NEC59700.1"/>
    <property type="molecule type" value="Genomic_DNA"/>
</dbReference>
<evidence type="ECO:0000313" key="3">
    <source>
        <dbReference type="EMBL" id="NEC59700.1"/>
    </source>
</evidence>
<evidence type="ECO:0000256" key="1">
    <source>
        <dbReference type="SAM" id="Coils"/>
    </source>
</evidence>
<dbReference type="InterPro" id="IPR004401">
    <property type="entry name" value="YbaB/EbfC"/>
</dbReference>
<name>A0ABX0BVS3_9PSEU</name>
<dbReference type="Gene3D" id="3.30.1310.10">
    <property type="entry name" value="Nucleoid-associated protein YbaB-like domain"/>
    <property type="match status" value="1"/>
</dbReference>
<reference evidence="3 4" key="1">
    <citation type="submission" date="2020-01" db="EMBL/GenBank/DDBJ databases">
        <title>Insect and environment-associated Actinomycetes.</title>
        <authorList>
            <person name="Currrie C."/>
            <person name="Chevrette M."/>
            <person name="Carlson C."/>
            <person name="Stubbendieck R."/>
            <person name="Wendt-Pienkowski E."/>
        </authorList>
    </citation>
    <scope>NUCLEOTIDE SEQUENCE [LARGE SCALE GENOMIC DNA]</scope>
    <source>
        <strain evidence="3 4">SID8386</strain>
    </source>
</reference>
<organism evidence="3 4">
    <name type="scientific">Amycolatopsis rubida</name>
    <dbReference type="NCBI Taxonomy" id="112413"/>
    <lineage>
        <taxon>Bacteria</taxon>
        <taxon>Bacillati</taxon>
        <taxon>Actinomycetota</taxon>
        <taxon>Actinomycetes</taxon>
        <taxon>Pseudonocardiales</taxon>
        <taxon>Pseudonocardiaceae</taxon>
        <taxon>Amycolatopsis</taxon>
    </lineage>
</organism>
<evidence type="ECO:0000313" key="4">
    <source>
        <dbReference type="Proteomes" id="UP000470404"/>
    </source>
</evidence>
<dbReference type="RefSeq" id="WP_067583648.1">
    <property type="nucleotide sequence ID" value="NZ_JAAGNC010000150.1"/>
</dbReference>